<dbReference type="AlphaFoldDB" id="A0A645FIZ9"/>
<dbReference type="EMBL" id="VSSQ01060504">
    <property type="protein sequence ID" value="MPN13940.1"/>
    <property type="molecule type" value="Genomic_DNA"/>
</dbReference>
<organism evidence="1">
    <name type="scientific">bioreactor metagenome</name>
    <dbReference type="NCBI Taxonomy" id="1076179"/>
    <lineage>
        <taxon>unclassified sequences</taxon>
        <taxon>metagenomes</taxon>
        <taxon>ecological metagenomes</taxon>
    </lineage>
</organism>
<proteinExistence type="predicted"/>
<name>A0A645FIZ9_9ZZZZ</name>
<reference evidence="1" key="1">
    <citation type="submission" date="2019-08" db="EMBL/GenBank/DDBJ databases">
        <authorList>
            <person name="Kucharzyk K."/>
            <person name="Murdoch R.W."/>
            <person name="Higgins S."/>
            <person name="Loffler F."/>
        </authorList>
    </citation>
    <scope>NUCLEOTIDE SEQUENCE</scope>
</reference>
<gene>
    <name evidence="1" type="ORF">SDC9_161266</name>
</gene>
<comment type="caution">
    <text evidence="1">The sequence shown here is derived from an EMBL/GenBank/DDBJ whole genome shotgun (WGS) entry which is preliminary data.</text>
</comment>
<evidence type="ECO:0000313" key="1">
    <source>
        <dbReference type="EMBL" id="MPN13940.1"/>
    </source>
</evidence>
<protein>
    <submittedName>
        <fullName evidence="1">Uncharacterized protein</fullName>
    </submittedName>
</protein>
<accession>A0A645FIZ9</accession>
<sequence>MVAADDGTVTRGLGVCICAVLEIDVLGFEHGDLGFSSFSQRNKIQIIGKISKSIAGSNAVFQIGIDPGVIAEHKAYPDNRACLRRPAGREEANRHHGKRHRKLHDFPFHLLLHFYVSSMATTLTHLDWRAMIYEIFIYSRIFSGTIWLRALNRVNYNTKFDWISTAVLEFVRSKRIYIG</sequence>